<name>A0A9N9P7C2_9GLOM</name>
<dbReference type="AlphaFoldDB" id="A0A9N9P7C2"/>
<dbReference type="EMBL" id="CAJVPY010031725">
    <property type="protein sequence ID" value="CAG8796936.1"/>
    <property type="molecule type" value="Genomic_DNA"/>
</dbReference>
<accession>A0A9N9P7C2</accession>
<protein>
    <submittedName>
        <fullName evidence="1">9222_t:CDS:1</fullName>
    </submittedName>
</protein>
<proteinExistence type="predicted"/>
<keyword evidence="2" id="KW-1185">Reference proteome</keyword>
<evidence type="ECO:0000313" key="1">
    <source>
        <dbReference type="EMBL" id="CAG8796936.1"/>
    </source>
</evidence>
<organism evidence="1 2">
    <name type="scientific">Dentiscutata erythropus</name>
    <dbReference type="NCBI Taxonomy" id="1348616"/>
    <lineage>
        <taxon>Eukaryota</taxon>
        <taxon>Fungi</taxon>
        <taxon>Fungi incertae sedis</taxon>
        <taxon>Mucoromycota</taxon>
        <taxon>Glomeromycotina</taxon>
        <taxon>Glomeromycetes</taxon>
        <taxon>Diversisporales</taxon>
        <taxon>Gigasporaceae</taxon>
        <taxon>Dentiscutata</taxon>
    </lineage>
</organism>
<feature type="non-terminal residue" evidence="1">
    <location>
        <position position="1"/>
    </location>
</feature>
<feature type="non-terminal residue" evidence="1">
    <location>
        <position position="85"/>
    </location>
</feature>
<evidence type="ECO:0000313" key="2">
    <source>
        <dbReference type="Proteomes" id="UP000789405"/>
    </source>
</evidence>
<sequence length="85" mass="9818">HSHSDFATVFICQFSTAQRGCSSIVSQIFGNQRNKQEFSQTRSQFVCSFKNININRITFKHILFINLTSFMRSALSDLFITFRAT</sequence>
<gene>
    <name evidence="1" type="ORF">DERYTH_LOCUS22587</name>
</gene>
<reference evidence="1" key="1">
    <citation type="submission" date="2021-06" db="EMBL/GenBank/DDBJ databases">
        <authorList>
            <person name="Kallberg Y."/>
            <person name="Tangrot J."/>
            <person name="Rosling A."/>
        </authorList>
    </citation>
    <scope>NUCLEOTIDE SEQUENCE</scope>
    <source>
        <strain evidence="1">MA453B</strain>
    </source>
</reference>
<comment type="caution">
    <text evidence="1">The sequence shown here is derived from an EMBL/GenBank/DDBJ whole genome shotgun (WGS) entry which is preliminary data.</text>
</comment>
<dbReference type="Proteomes" id="UP000789405">
    <property type="component" value="Unassembled WGS sequence"/>
</dbReference>